<evidence type="ECO:0000256" key="1">
    <source>
        <dbReference type="ARBA" id="ARBA00006479"/>
    </source>
</evidence>
<dbReference type="Pfam" id="PF00480">
    <property type="entry name" value="ROK"/>
    <property type="match status" value="1"/>
</dbReference>
<reference evidence="3 4" key="1">
    <citation type="submission" date="2023-08" db="EMBL/GenBank/DDBJ databases">
        <title>Functional and genomic diversity of the sorghum phyllosphere microbiome.</title>
        <authorList>
            <person name="Shade A."/>
        </authorList>
    </citation>
    <scope>NUCLEOTIDE SEQUENCE [LARGE SCALE GENOMIC DNA]</scope>
    <source>
        <strain evidence="3 4">SORGH_AS_0445</strain>
    </source>
</reference>
<dbReference type="PANTHER" id="PTHR18964:SF149">
    <property type="entry name" value="BIFUNCTIONAL UDP-N-ACETYLGLUCOSAMINE 2-EPIMERASE_N-ACETYLMANNOSAMINE KINASE"/>
    <property type="match status" value="1"/>
</dbReference>
<dbReference type="Gene3D" id="1.10.10.10">
    <property type="entry name" value="Winged helix-like DNA-binding domain superfamily/Winged helix DNA-binding domain"/>
    <property type="match status" value="1"/>
</dbReference>
<feature type="region of interest" description="Disordered" evidence="2">
    <location>
        <begin position="1"/>
        <end position="22"/>
    </location>
</feature>
<evidence type="ECO:0000313" key="3">
    <source>
        <dbReference type="EMBL" id="MDR6144178.1"/>
    </source>
</evidence>
<gene>
    <name evidence="3" type="ORF">QE375_003732</name>
</gene>
<dbReference type="SUPFAM" id="SSF46785">
    <property type="entry name" value="Winged helix' DNA-binding domain"/>
    <property type="match status" value="1"/>
</dbReference>
<dbReference type="Gene3D" id="3.30.420.40">
    <property type="match status" value="2"/>
</dbReference>
<comment type="caution">
    <text evidence="3">The sequence shown here is derived from an EMBL/GenBank/DDBJ whole genome shotgun (WGS) entry which is preliminary data.</text>
</comment>
<dbReference type="PANTHER" id="PTHR18964">
    <property type="entry name" value="ROK (REPRESSOR, ORF, KINASE) FAMILY"/>
    <property type="match status" value="1"/>
</dbReference>
<protein>
    <submittedName>
        <fullName evidence="3">NBD/HSP70 family sugar kinase</fullName>
    </submittedName>
</protein>
<keyword evidence="3" id="KW-0418">Kinase</keyword>
<accession>A0ABU1HVU5</accession>
<dbReference type="SUPFAM" id="SSF53067">
    <property type="entry name" value="Actin-like ATPase domain"/>
    <property type="match status" value="1"/>
</dbReference>
<organism evidence="3 4">
    <name type="scientific">Microbacterium foliorum</name>
    <dbReference type="NCBI Taxonomy" id="104336"/>
    <lineage>
        <taxon>Bacteria</taxon>
        <taxon>Bacillati</taxon>
        <taxon>Actinomycetota</taxon>
        <taxon>Actinomycetes</taxon>
        <taxon>Micrococcales</taxon>
        <taxon>Microbacteriaceae</taxon>
        <taxon>Microbacterium</taxon>
    </lineage>
</organism>
<evidence type="ECO:0000256" key="2">
    <source>
        <dbReference type="SAM" id="MobiDB-lite"/>
    </source>
</evidence>
<dbReference type="GO" id="GO:0016301">
    <property type="term" value="F:kinase activity"/>
    <property type="evidence" value="ECO:0007669"/>
    <property type="project" value="UniProtKB-KW"/>
</dbReference>
<evidence type="ECO:0000313" key="4">
    <source>
        <dbReference type="Proteomes" id="UP001249291"/>
    </source>
</evidence>
<name>A0ABU1HVU5_9MICO</name>
<comment type="similarity">
    <text evidence="1">Belongs to the ROK (NagC/XylR) family.</text>
</comment>
<sequence>MTGGASTPYSEGMPSQSSPALGTRPHNLSLILRLVHENGAQSRAALTEQTGLNRSTIADLVAELVRRGLVDERVPDVAGRVGRPSPVVTASARIVAIAVNPEVDAIEIAAVGLDRSILVRERLPNETVPTPGVVAATIAERIAAWREGPLADARIAAIGVAVPGLVRASDGVVRNAPHLGWTDVPLADLVSAATSSAAFVDNDATLGAIAEHRYGAGRGIDDVVYLNGGASGIGGGLIVNGKPVAGAGGYAGEFGQNRPRISADADRRTADGVLEAEVSRRLLLDAVGLDTADDETLDAELSESGSAVVADEITRQARVLAGALANAVNVLNPALVVLGGFLATIADLRATQIADDVRALAMPESAETLEIRPAALGADRLLIGAAELALADLLADPGERS</sequence>
<dbReference type="InterPro" id="IPR043129">
    <property type="entry name" value="ATPase_NBD"/>
</dbReference>
<dbReference type="EMBL" id="JAVIZQ010000001">
    <property type="protein sequence ID" value="MDR6144178.1"/>
    <property type="molecule type" value="Genomic_DNA"/>
</dbReference>
<dbReference type="Proteomes" id="UP001249291">
    <property type="component" value="Unassembled WGS sequence"/>
</dbReference>
<keyword evidence="4" id="KW-1185">Reference proteome</keyword>
<dbReference type="InterPro" id="IPR036390">
    <property type="entry name" value="WH_DNA-bd_sf"/>
</dbReference>
<keyword evidence="3" id="KW-0808">Transferase</keyword>
<dbReference type="InterPro" id="IPR000600">
    <property type="entry name" value="ROK"/>
</dbReference>
<dbReference type="InterPro" id="IPR036388">
    <property type="entry name" value="WH-like_DNA-bd_sf"/>
</dbReference>
<dbReference type="Pfam" id="PF13412">
    <property type="entry name" value="HTH_24"/>
    <property type="match status" value="1"/>
</dbReference>
<feature type="compositionally biased region" description="Polar residues" evidence="2">
    <location>
        <begin position="1"/>
        <end position="20"/>
    </location>
</feature>
<proteinExistence type="inferred from homology"/>